<dbReference type="AlphaFoldDB" id="A0A7R8WLN3"/>
<sequence>GISGSVRPSLAPRTSSPSQAQSSSAHAHQSIGGNTTALPLPTAVVRGLIRPLSAAPQAFYLRQPNLPGGGRFPSPAPRHSLPHTPIANRPESADHEEQGQQDTDDDKRPGTTGGVITIISPPKSTSCVDLIAKYGPVGGVLSVLGAKTPEDDAIESPVPVTPSPAPLDTSTGEKLCLLFETQEEAKEAFERALKELPEVAHNLSLEIR</sequence>
<feature type="compositionally biased region" description="Low complexity" evidence="1">
    <location>
        <begin position="15"/>
        <end position="30"/>
    </location>
</feature>
<reference evidence="2" key="1">
    <citation type="submission" date="2020-11" db="EMBL/GenBank/DDBJ databases">
        <authorList>
            <person name="Tran Van P."/>
        </authorList>
    </citation>
    <scope>NUCLEOTIDE SEQUENCE</scope>
</reference>
<feature type="region of interest" description="Disordered" evidence="1">
    <location>
        <begin position="1"/>
        <end position="38"/>
    </location>
</feature>
<gene>
    <name evidence="2" type="ORF">CTOB1V02_LOCUS10642</name>
</gene>
<proteinExistence type="predicted"/>
<protein>
    <submittedName>
        <fullName evidence="2">Uncharacterized protein</fullName>
    </submittedName>
</protein>
<name>A0A7R8WLN3_9CRUS</name>
<feature type="region of interest" description="Disordered" evidence="1">
    <location>
        <begin position="61"/>
        <end position="119"/>
    </location>
</feature>
<feature type="non-terminal residue" evidence="2">
    <location>
        <position position="1"/>
    </location>
</feature>
<evidence type="ECO:0000313" key="2">
    <source>
        <dbReference type="EMBL" id="CAD7232815.1"/>
    </source>
</evidence>
<evidence type="ECO:0000256" key="1">
    <source>
        <dbReference type="SAM" id="MobiDB-lite"/>
    </source>
</evidence>
<dbReference type="EMBL" id="OB665192">
    <property type="protein sequence ID" value="CAD7232815.1"/>
    <property type="molecule type" value="Genomic_DNA"/>
</dbReference>
<organism evidence="2">
    <name type="scientific">Cyprideis torosa</name>
    <dbReference type="NCBI Taxonomy" id="163714"/>
    <lineage>
        <taxon>Eukaryota</taxon>
        <taxon>Metazoa</taxon>
        <taxon>Ecdysozoa</taxon>
        <taxon>Arthropoda</taxon>
        <taxon>Crustacea</taxon>
        <taxon>Oligostraca</taxon>
        <taxon>Ostracoda</taxon>
        <taxon>Podocopa</taxon>
        <taxon>Podocopida</taxon>
        <taxon>Cytherocopina</taxon>
        <taxon>Cytheroidea</taxon>
        <taxon>Cytherideidae</taxon>
        <taxon>Cyprideis</taxon>
    </lineage>
</organism>
<accession>A0A7R8WLN3</accession>